<organism evidence="2 3">
    <name type="scientific">Novacetimonas hansenii</name>
    <name type="common">Komagataeibacter hansenii</name>
    <dbReference type="NCBI Taxonomy" id="436"/>
    <lineage>
        <taxon>Bacteria</taxon>
        <taxon>Pseudomonadati</taxon>
        <taxon>Pseudomonadota</taxon>
        <taxon>Alphaproteobacteria</taxon>
        <taxon>Acetobacterales</taxon>
        <taxon>Acetobacteraceae</taxon>
        <taxon>Novacetimonas</taxon>
    </lineage>
</organism>
<keyword evidence="1" id="KW-0732">Signal</keyword>
<reference evidence="2" key="2">
    <citation type="submission" date="2022-03" db="EMBL/GenBank/DDBJ databases">
        <authorList>
            <person name="Ryngajllo M."/>
            <person name="Jacek P."/>
            <person name="Kubiak K."/>
        </authorList>
    </citation>
    <scope>NUCLEOTIDE SEQUENCE</scope>
    <source>
        <strain evidence="2">SI1</strain>
    </source>
</reference>
<gene>
    <name evidence="2" type="ORF">K1W68_05510</name>
</gene>
<evidence type="ECO:0000313" key="2">
    <source>
        <dbReference type="EMBL" id="MCJ8353453.1"/>
    </source>
</evidence>
<sequence length="204" mass="22088">MSFAARFDGSARRLGLAASMFLVTGMAHAAPYPAALLPPNSTAQAWGVSARIDTTGHGCIVQATIDQTRFITQMPQMIAAGIFSTRLTSDLIQQTPHYLMNVLQTDISPGFVHALFMQAGAPARCRFTWDYVAPGPSGGLVSHPMVSFEFTRPAHDRINWPQIRFGDMIASEDAVRTDPLFDAQVNEETLDITIALAHNDAGSP</sequence>
<dbReference type="AlphaFoldDB" id="A0AAW5ERK1"/>
<feature type="chain" id="PRO_5043633062" description="Lipid/polyisoprenoid-binding YceI-like domain-containing protein" evidence="1">
    <location>
        <begin position="30"/>
        <end position="204"/>
    </location>
</feature>
<feature type="signal peptide" evidence="1">
    <location>
        <begin position="1"/>
        <end position="29"/>
    </location>
</feature>
<evidence type="ECO:0000313" key="3">
    <source>
        <dbReference type="Proteomes" id="UP001202887"/>
    </source>
</evidence>
<dbReference type="EMBL" id="JAIBCX010000010">
    <property type="protein sequence ID" value="MCJ8353453.1"/>
    <property type="molecule type" value="Genomic_DNA"/>
</dbReference>
<evidence type="ECO:0000256" key="1">
    <source>
        <dbReference type="SAM" id="SignalP"/>
    </source>
</evidence>
<accession>A0AAW5ERK1</accession>
<reference evidence="2" key="1">
    <citation type="journal article" date="2021" name="Polymers (Basel)">
        <title>Highly Stretchable Bacterial Cellulose Produced by Komagataeibacter hansenii SI1.</title>
        <authorList>
            <person name="Cielecka I."/>
            <person name="Ryngajllo M."/>
            <person name="Maniukiewicz W."/>
            <person name="Bielecki S."/>
        </authorList>
    </citation>
    <scope>NUCLEOTIDE SEQUENCE</scope>
    <source>
        <strain evidence="2">SI1</strain>
    </source>
</reference>
<comment type="caution">
    <text evidence="2">The sequence shown here is derived from an EMBL/GenBank/DDBJ whole genome shotgun (WGS) entry which is preliminary data.</text>
</comment>
<dbReference type="RefSeq" id="WP_247066607.1">
    <property type="nucleotide sequence ID" value="NZ_CP094848.1"/>
</dbReference>
<dbReference type="Proteomes" id="UP001202887">
    <property type="component" value="Unassembled WGS sequence"/>
</dbReference>
<protein>
    <recommendedName>
        <fullName evidence="4">Lipid/polyisoprenoid-binding YceI-like domain-containing protein</fullName>
    </recommendedName>
</protein>
<name>A0AAW5ERK1_NOVHA</name>
<proteinExistence type="predicted"/>
<evidence type="ECO:0008006" key="4">
    <source>
        <dbReference type="Google" id="ProtNLM"/>
    </source>
</evidence>